<proteinExistence type="predicted"/>
<reference evidence="2" key="2">
    <citation type="submission" date="2020-09" db="EMBL/GenBank/DDBJ databases">
        <authorList>
            <person name="Sun Q."/>
            <person name="Ohkuma M."/>
        </authorList>
    </citation>
    <scope>NUCLEOTIDE SEQUENCE</scope>
    <source>
        <strain evidence="2">JCM 4125</strain>
    </source>
</reference>
<accession>A0A918H9U5</accession>
<sequence length="212" mass="22699">MTATISFSPTLEDRLSSSSSPSPSPLRLSLAPGDAAPPLLDGAWWPRSRDLTAELPALTAVLDPLWGWITRVTVNPTHWPVVPRKVPVAGHAVNVGWFLAEQDPHELLLLSYHVGRWNLLVVPPRTDQVSADWLMAAASDPLGTSTASGLMEEAARLRTVSETDRAVEAVWDSEGGHEAHDPAVRPRIPAVMAGDGERAAAPVATPNPPMGR</sequence>
<dbReference type="AlphaFoldDB" id="A0A918H9U5"/>
<reference evidence="2" key="1">
    <citation type="journal article" date="2014" name="Int. J. Syst. Evol. Microbiol.">
        <title>Complete genome sequence of Corynebacterium casei LMG S-19264T (=DSM 44701T), isolated from a smear-ripened cheese.</title>
        <authorList>
            <consortium name="US DOE Joint Genome Institute (JGI-PGF)"/>
            <person name="Walter F."/>
            <person name="Albersmeier A."/>
            <person name="Kalinowski J."/>
            <person name="Ruckert C."/>
        </authorList>
    </citation>
    <scope>NUCLEOTIDE SEQUENCE</scope>
    <source>
        <strain evidence="2">JCM 4125</strain>
    </source>
</reference>
<dbReference type="Proteomes" id="UP000646776">
    <property type="component" value="Unassembled WGS sequence"/>
</dbReference>
<feature type="compositionally biased region" description="Low complexity" evidence="1">
    <location>
        <begin position="16"/>
        <end position="28"/>
    </location>
</feature>
<evidence type="ECO:0000313" key="2">
    <source>
        <dbReference type="EMBL" id="GGT44532.1"/>
    </source>
</evidence>
<evidence type="ECO:0000313" key="3">
    <source>
        <dbReference type="Proteomes" id="UP000646776"/>
    </source>
</evidence>
<comment type="caution">
    <text evidence="2">The sequence shown here is derived from an EMBL/GenBank/DDBJ whole genome shotgun (WGS) entry which is preliminary data.</text>
</comment>
<feature type="region of interest" description="Disordered" evidence="1">
    <location>
        <begin position="1"/>
        <end position="28"/>
    </location>
</feature>
<dbReference type="Pfam" id="PF19457">
    <property type="entry name" value="DUF5994"/>
    <property type="match status" value="1"/>
</dbReference>
<dbReference type="EMBL" id="BMSA01000004">
    <property type="protein sequence ID" value="GGT44532.1"/>
    <property type="molecule type" value="Genomic_DNA"/>
</dbReference>
<gene>
    <name evidence="2" type="ORF">GCM10010226_21410</name>
</gene>
<dbReference type="RefSeq" id="WP_189710145.1">
    <property type="nucleotide sequence ID" value="NZ_BMSA01000004.1"/>
</dbReference>
<organism evidence="2 3">
    <name type="scientific">Streptomyces phaeofaciens</name>
    <dbReference type="NCBI Taxonomy" id="68254"/>
    <lineage>
        <taxon>Bacteria</taxon>
        <taxon>Bacillati</taxon>
        <taxon>Actinomycetota</taxon>
        <taxon>Actinomycetes</taxon>
        <taxon>Kitasatosporales</taxon>
        <taxon>Streptomycetaceae</taxon>
        <taxon>Streptomyces</taxon>
    </lineage>
</organism>
<evidence type="ECO:0000256" key="1">
    <source>
        <dbReference type="SAM" id="MobiDB-lite"/>
    </source>
</evidence>
<dbReference type="InterPro" id="IPR046036">
    <property type="entry name" value="DUF5994"/>
</dbReference>
<protein>
    <submittedName>
        <fullName evidence="2">Uncharacterized protein</fullName>
    </submittedName>
</protein>
<keyword evidence="3" id="KW-1185">Reference proteome</keyword>
<name>A0A918H9U5_9ACTN</name>